<dbReference type="Pfam" id="PF03960">
    <property type="entry name" value="ArsC"/>
    <property type="match status" value="1"/>
</dbReference>
<keyword evidence="2 4" id="KW-0560">Oxidoreductase</keyword>
<dbReference type="CDD" id="cd03034">
    <property type="entry name" value="ArsC_ArsC"/>
    <property type="match status" value="1"/>
</dbReference>
<comment type="similarity">
    <text evidence="1 3 4">Belongs to the ArsC family.</text>
</comment>
<evidence type="ECO:0000256" key="1">
    <source>
        <dbReference type="ARBA" id="ARBA00007198"/>
    </source>
</evidence>
<name>A0ABU5EEI6_9PROT</name>
<keyword evidence="6" id="KW-1185">Reference proteome</keyword>
<organism evidence="5 6">
    <name type="scientific">Dongia soli</name>
    <dbReference type="NCBI Taxonomy" id="600628"/>
    <lineage>
        <taxon>Bacteria</taxon>
        <taxon>Pseudomonadati</taxon>
        <taxon>Pseudomonadota</taxon>
        <taxon>Alphaproteobacteria</taxon>
        <taxon>Rhodospirillales</taxon>
        <taxon>Dongiaceae</taxon>
        <taxon>Dongia</taxon>
    </lineage>
</organism>
<dbReference type="InterPro" id="IPR006660">
    <property type="entry name" value="Arsenate_reductase-like"/>
</dbReference>
<comment type="caution">
    <text evidence="5">The sequence shown here is derived from an EMBL/GenBank/DDBJ whole genome shotgun (WGS) entry which is preliminary data.</text>
</comment>
<dbReference type="PROSITE" id="PS51354">
    <property type="entry name" value="GLUTAREDOXIN_2"/>
    <property type="match status" value="1"/>
</dbReference>
<protein>
    <recommendedName>
        <fullName evidence="4">Arsenate reductase</fullName>
        <ecNumber evidence="4">1.20.4.1</ecNumber>
    </recommendedName>
</protein>
<comment type="catalytic activity">
    <reaction evidence="4">
        <text>[glutaredoxin]-dithiol + arsenate + glutathione + H(+) = glutathionyl-S-S-[glutaredoxin] + arsenite + H2O</text>
        <dbReference type="Rhea" id="RHEA:22016"/>
        <dbReference type="Rhea" id="RHEA-COMP:10729"/>
        <dbReference type="Rhea" id="RHEA-COMP:17668"/>
        <dbReference type="ChEBI" id="CHEBI:15377"/>
        <dbReference type="ChEBI" id="CHEBI:15378"/>
        <dbReference type="ChEBI" id="CHEBI:29242"/>
        <dbReference type="ChEBI" id="CHEBI:29950"/>
        <dbReference type="ChEBI" id="CHEBI:48597"/>
        <dbReference type="ChEBI" id="CHEBI:57925"/>
        <dbReference type="ChEBI" id="CHEBI:146199"/>
        <dbReference type="EC" id="1.20.4.1"/>
    </reaction>
</comment>
<dbReference type="InterPro" id="IPR036249">
    <property type="entry name" value="Thioredoxin-like_sf"/>
</dbReference>
<evidence type="ECO:0000256" key="3">
    <source>
        <dbReference type="PROSITE-ProRule" id="PRU01282"/>
    </source>
</evidence>
<evidence type="ECO:0000256" key="4">
    <source>
        <dbReference type="RuleBase" id="RU362029"/>
    </source>
</evidence>
<dbReference type="PANTHER" id="PTHR30041:SF4">
    <property type="entry name" value="ARSENATE REDUCTASE"/>
    <property type="match status" value="1"/>
</dbReference>
<evidence type="ECO:0000313" key="5">
    <source>
        <dbReference type="EMBL" id="MDY0883878.1"/>
    </source>
</evidence>
<dbReference type="Proteomes" id="UP001279642">
    <property type="component" value="Unassembled WGS sequence"/>
</dbReference>
<gene>
    <name evidence="5" type="primary">arsC</name>
    <name evidence="5" type="ORF">SMD27_13585</name>
</gene>
<evidence type="ECO:0000313" key="6">
    <source>
        <dbReference type="Proteomes" id="UP001279642"/>
    </source>
</evidence>
<dbReference type="SUPFAM" id="SSF52833">
    <property type="entry name" value="Thioredoxin-like"/>
    <property type="match status" value="1"/>
</dbReference>
<sequence length="115" mass="12750">MSVTIFHNPNCSTSRKVLGWLKEKGIEPKVIEYLKTPPSATELKRILKLMGGAKAADILRRKGDAYEALGDVAKLKNDDLIAKMVAEPVLIERPIVITDEAAVLCRPPEKVWEVV</sequence>
<evidence type="ECO:0000256" key="2">
    <source>
        <dbReference type="ARBA" id="ARBA00023002"/>
    </source>
</evidence>
<dbReference type="Gene3D" id="3.40.30.10">
    <property type="entry name" value="Glutaredoxin"/>
    <property type="match status" value="1"/>
</dbReference>
<dbReference type="PANTHER" id="PTHR30041">
    <property type="entry name" value="ARSENATE REDUCTASE"/>
    <property type="match status" value="1"/>
</dbReference>
<reference evidence="5 6" key="1">
    <citation type="journal article" date="2016" name="Antonie Van Leeuwenhoek">
        <title>Dongia soli sp. nov., isolated from soil from Dokdo, Korea.</title>
        <authorList>
            <person name="Kim D.U."/>
            <person name="Lee H."/>
            <person name="Kim H."/>
            <person name="Kim S.G."/>
            <person name="Ka J.O."/>
        </authorList>
    </citation>
    <scope>NUCLEOTIDE SEQUENCE [LARGE SCALE GENOMIC DNA]</scope>
    <source>
        <strain evidence="5 6">D78</strain>
    </source>
</reference>
<dbReference type="GO" id="GO:0008794">
    <property type="term" value="F:arsenate reductase (glutaredoxin) activity"/>
    <property type="evidence" value="ECO:0007669"/>
    <property type="project" value="UniProtKB-EC"/>
</dbReference>
<dbReference type="RefSeq" id="WP_320508943.1">
    <property type="nucleotide sequence ID" value="NZ_JAXCLW010000003.1"/>
</dbReference>
<dbReference type="InterPro" id="IPR006659">
    <property type="entry name" value="Arsenate_reductase"/>
</dbReference>
<accession>A0ABU5EEI6</accession>
<dbReference type="EMBL" id="JAXCLW010000003">
    <property type="protein sequence ID" value="MDY0883878.1"/>
    <property type="molecule type" value="Genomic_DNA"/>
</dbReference>
<proteinExistence type="inferred from homology"/>
<dbReference type="EC" id="1.20.4.1" evidence="4"/>
<dbReference type="PROSITE" id="PS51353">
    <property type="entry name" value="ARSC"/>
    <property type="match status" value="1"/>
</dbReference>
<dbReference type="NCBIfam" id="TIGR00014">
    <property type="entry name" value="arsC"/>
    <property type="match status" value="1"/>
</dbReference>